<gene>
    <name evidence="2" type="ORF">LCGC14_2332290</name>
</gene>
<dbReference type="AlphaFoldDB" id="A0A0F9CFB0"/>
<reference evidence="2" key="1">
    <citation type="journal article" date="2015" name="Nature">
        <title>Complex archaea that bridge the gap between prokaryotes and eukaryotes.</title>
        <authorList>
            <person name="Spang A."/>
            <person name="Saw J.H."/>
            <person name="Jorgensen S.L."/>
            <person name="Zaremba-Niedzwiedzka K."/>
            <person name="Martijn J."/>
            <person name="Lind A.E."/>
            <person name="van Eijk R."/>
            <person name="Schleper C."/>
            <person name="Guy L."/>
            <person name="Ettema T.J."/>
        </authorList>
    </citation>
    <scope>NUCLEOTIDE SEQUENCE</scope>
</reference>
<name>A0A0F9CFB0_9ZZZZ</name>
<protein>
    <recommendedName>
        <fullName evidence="3">Phage portal protein</fullName>
    </recommendedName>
</protein>
<dbReference type="InterPro" id="IPR006427">
    <property type="entry name" value="Portal_HK97"/>
</dbReference>
<proteinExistence type="predicted"/>
<organism evidence="2">
    <name type="scientific">marine sediment metagenome</name>
    <dbReference type="NCBI Taxonomy" id="412755"/>
    <lineage>
        <taxon>unclassified sequences</taxon>
        <taxon>metagenomes</taxon>
        <taxon>ecological metagenomes</taxon>
    </lineage>
</organism>
<evidence type="ECO:0000313" key="2">
    <source>
        <dbReference type="EMBL" id="KKL47764.1"/>
    </source>
</evidence>
<feature type="compositionally biased region" description="Acidic residues" evidence="1">
    <location>
        <begin position="397"/>
        <end position="410"/>
    </location>
</feature>
<comment type="caution">
    <text evidence="2">The sequence shown here is derived from an EMBL/GenBank/DDBJ whole genome shotgun (WGS) entry which is preliminary data.</text>
</comment>
<evidence type="ECO:0008006" key="3">
    <source>
        <dbReference type="Google" id="ProtNLM"/>
    </source>
</evidence>
<feature type="region of interest" description="Disordered" evidence="1">
    <location>
        <begin position="390"/>
        <end position="423"/>
    </location>
</feature>
<sequence>MDIKQRFYEAARVLFKGISTSQELADFLLAGQGRMSKSGISVSPETAMTVSTVYCCVRVIAENVAQLPIKVYEFGPDGRTKTRLPDHPLSRLLKRPNFWQTPFEFWEMMLGHVVLRGNAYALKNIVRGQTKELIPIHPNRIEVVQTPELKLIYKFTDKNGKLHELPMERVFHLRGLSWNGFTGVSPIALARESIGLALATEQHGSALFKNGAQPGAILRYPGTLKDDARANLKKSWTERFTGENAFSLALIEEGMEWESVGMSSEDAQFIETRKFQAVDITRWFKVPPHKVGILDRATFSNIEQQSIDFIIDTLMPWTVRTQQAIMRDLLLPSERQRVFVEFLMEGLLRGDSKARSEFYKKAITNGWMTRNEVREKESLDPIEGLDEILVPMNMVSNDEEEEDEKSEDESVVPNPEQSGNGAS</sequence>
<dbReference type="Pfam" id="PF04860">
    <property type="entry name" value="Phage_portal"/>
    <property type="match status" value="1"/>
</dbReference>
<dbReference type="NCBIfam" id="TIGR01537">
    <property type="entry name" value="portal_HK97"/>
    <property type="match status" value="1"/>
</dbReference>
<dbReference type="InterPro" id="IPR006944">
    <property type="entry name" value="Phage/GTA_portal"/>
</dbReference>
<dbReference type="Gene3D" id="1.20.1270.210">
    <property type="match status" value="1"/>
</dbReference>
<accession>A0A0F9CFB0</accession>
<dbReference type="EMBL" id="LAZR01033553">
    <property type="protein sequence ID" value="KKL47764.1"/>
    <property type="molecule type" value="Genomic_DNA"/>
</dbReference>
<evidence type="ECO:0000256" key="1">
    <source>
        <dbReference type="SAM" id="MobiDB-lite"/>
    </source>
</evidence>